<dbReference type="InterPro" id="IPR029060">
    <property type="entry name" value="PIN-like_dom_sf"/>
</dbReference>
<dbReference type="Pfam" id="PF01850">
    <property type="entry name" value="PIN"/>
    <property type="match status" value="1"/>
</dbReference>
<evidence type="ECO:0000259" key="1">
    <source>
        <dbReference type="Pfam" id="PF01850"/>
    </source>
</evidence>
<dbReference type="CDD" id="cd09872">
    <property type="entry name" value="PIN_Sll0205-like"/>
    <property type="match status" value="1"/>
</dbReference>
<protein>
    <submittedName>
        <fullName evidence="2">Type II toxin-antitoxin system VapC family toxin</fullName>
    </submittedName>
</protein>
<gene>
    <name evidence="2" type="ORF">JNB71_05740</name>
</gene>
<reference evidence="2 3" key="1">
    <citation type="journal article" date="2021" name="MBio">
        <title>Poor Competitiveness of Bradyrhizobium in Pigeon Pea Root Colonization in Indian Soils.</title>
        <authorList>
            <person name="Chalasani D."/>
            <person name="Basu A."/>
            <person name="Pullabhotla S.V.S.R.N."/>
            <person name="Jorrin B."/>
            <person name="Neal A.L."/>
            <person name="Poole P.S."/>
            <person name="Podile A.R."/>
            <person name="Tkacz A."/>
        </authorList>
    </citation>
    <scope>NUCLEOTIDE SEQUENCE [LARGE SCALE GENOMIC DNA]</scope>
    <source>
        <strain evidence="2 3">HU44</strain>
    </source>
</reference>
<dbReference type="InterPro" id="IPR002716">
    <property type="entry name" value="PIN_dom"/>
</dbReference>
<dbReference type="Proteomes" id="UP000757604">
    <property type="component" value="Unassembled WGS sequence"/>
</dbReference>
<dbReference type="PANTHER" id="PTHR36173:SF1">
    <property type="entry name" value="RIBONUCLEASE VAPC22"/>
    <property type="match status" value="1"/>
</dbReference>
<dbReference type="RefSeq" id="WP_220371161.1">
    <property type="nucleotide sequence ID" value="NZ_JAEUAO010000001.1"/>
</dbReference>
<comment type="caution">
    <text evidence="2">The sequence shown here is derived from an EMBL/GenBank/DDBJ whole genome shotgun (WGS) entry which is preliminary data.</text>
</comment>
<dbReference type="Gene3D" id="3.40.50.1010">
    <property type="entry name" value="5'-nuclease"/>
    <property type="match status" value="1"/>
</dbReference>
<dbReference type="InterPro" id="IPR052919">
    <property type="entry name" value="TA_system_RNase"/>
</dbReference>
<dbReference type="InterPro" id="IPR041705">
    <property type="entry name" value="PIN_Sll0205"/>
</dbReference>
<evidence type="ECO:0000313" key="2">
    <source>
        <dbReference type="EMBL" id="MBW9062815.1"/>
    </source>
</evidence>
<dbReference type="PANTHER" id="PTHR36173">
    <property type="entry name" value="RIBONUCLEASE VAPC16-RELATED"/>
    <property type="match status" value="1"/>
</dbReference>
<feature type="domain" description="PIN" evidence="1">
    <location>
        <begin position="2"/>
        <end position="121"/>
    </location>
</feature>
<dbReference type="SUPFAM" id="SSF88723">
    <property type="entry name" value="PIN domain-like"/>
    <property type="match status" value="1"/>
</dbReference>
<evidence type="ECO:0000313" key="3">
    <source>
        <dbReference type="Proteomes" id="UP000757604"/>
    </source>
</evidence>
<proteinExistence type="predicted"/>
<keyword evidence="3" id="KW-1185">Reference proteome</keyword>
<organism evidence="2 3">
    <name type="scientific">Rhizobium herbae</name>
    <dbReference type="NCBI Taxonomy" id="508661"/>
    <lineage>
        <taxon>Bacteria</taxon>
        <taxon>Pseudomonadati</taxon>
        <taxon>Pseudomonadota</taxon>
        <taxon>Alphaproteobacteria</taxon>
        <taxon>Hyphomicrobiales</taxon>
        <taxon>Rhizobiaceae</taxon>
        <taxon>Rhizobium/Agrobacterium group</taxon>
        <taxon>Rhizobium</taxon>
    </lineage>
</organism>
<dbReference type="EMBL" id="JAEUAO010000001">
    <property type="protein sequence ID" value="MBW9062815.1"/>
    <property type="molecule type" value="Genomic_DNA"/>
</dbReference>
<name>A0ABS7H6S4_9HYPH</name>
<accession>A0ABS7H6S4</accession>
<sequence>MIVLDTHVLIWAVQDDPRLGETARRVIDDMTRRSRILIAAITPWEIAMLAQKGRIVLGDDVERWISRALALPGITLAPLEAPISVGSVRLPGDFHADPADRMIVATARFHQVPLMTADRVILSYGARGHVGTLAASA</sequence>